<dbReference type="EMBL" id="PVWK01000050">
    <property type="protein sequence ID" value="PSB30592.1"/>
    <property type="molecule type" value="Genomic_DNA"/>
</dbReference>
<dbReference type="AlphaFoldDB" id="A0A2T1ECW5"/>
<keyword evidence="5" id="KW-0624">Polysaccharide degradation</keyword>
<proteinExistence type="inferred from homology"/>
<reference evidence="8 9" key="2">
    <citation type="submission" date="2018-03" db="EMBL/GenBank/DDBJ databases">
        <title>The ancient ancestry and fast evolution of plastids.</title>
        <authorList>
            <person name="Moore K.R."/>
            <person name="Magnabosco C."/>
            <person name="Momper L."/>
            <person name="Gold D.A."/>
            <person name="Bosak T."/>
            <person name="Fournier G.P."/>
        </authorList>
    </citation>
    <scope>NUCLEOTIDE SEQUENCE [LARGE SCALE GENOMIC DNA]</scope>
    <source>
        <strain evidence="8 9">ULC18</strain>
    </source>
</reference>
<keyword evidence="9" id="KW-1185">Reference proteome</keyword>
<keyword evidence="2" id="KW-0378">Hydrolase</keyword>
<dbReference type="Gene3D" id="2.130.10.10">
    <property type="entry name" value="YVTN repeat-like/Quinoprotein amine dehydrogenase"/>
    <property type="match status" value="2"/>
</dbReference>
<keyword evidence="7" id="KW-0812">Transmembrane</keyword>
<dbReference type="InterPro" id="IPR015943">
    <property type="entry name" value="WD40/YVTN_repeat-like_dom_sf"/>
</dbReference>
<comment type="caution">
    <text evidence="8">The sequence shown here is derived from an EMBL/GenBank/DDBJ whole genome shotgun (WGS) entry which is preliminary data.</text>
</comment>
<dbReference type="Proteomes" id="UP000239576">
    <property type="component" value="Unassembled WGS sequence"/>
</dbReference>
<name>A0A2T1ECW5_9CYAN</name>
<dbReference type="PANTHER" id="PTHR43739">
    <property type="entry name" value="XYLOGLUCANASE (EUROFUNG)"/>
    <property type="match status" value="1"/>
</dbReference>
<comment type="similarity">
    <text evidence="6">Belongs to the glycosyl hydrolase 74 family.</text>
</comment>
<dbReference type="GO" id="GO:0000272">
    <property type="term" value="P:polysaccharide catabolic process"/>
    <property type="evidence" value="ECO:0007669"/>
    <property type="project" value="UniProtKB-KW"/>
</dbReference>
<keyword evidence="1" id="KW-0732">Signal</keyword>
<keyword evidence="3" id="KW-0119">Carbohydrate metabolism</keyword>
<feature type="transmembrane region" description="Helical" evidence="7">
    <location>
        <begin position="12"/>
        <end position="33"/>
    </location>
</feature>
<evidence type="ECO:0000256" key="3">
    <source>
        <dbReference type="ARBA" id="ARBA00023277"/>
    </source>
</evidence>
<evidence type="ECO:0000256" key="4">
    <source>
        <dbReference type="ARBA" id="ARBA00023295"/>
    </source>
</evidence>
<dbReference type="RefSeq" id="WP_106255890.1">
    <property type="nucleotide sequence ID" value="NZ_CAWNSW010000046.1"/>
</dbReference>
<reference evidence="9" key="1">
    <citation type="submission" date="2018-02" db="EMBL/GenBank/DDBJ databases">
        <authorList>
            <person name="Moore K."/>
            <person name="Momper L."/>
        </authorList>
    </citation>
    <scope>NUCLEOTIDE SEQUENCE [LARGE SCALE GENOMIC DNA]</scope>
    <source>
        <strain evidence="9">ULC18</strain>
    </source>
</reference>
<dbReference type="InterPro" id="IPR052025">
    <property type="entry name" value="Xyloglucanase_GH74"/>
</dbReference>
<protein>
    <recommendedName>
        <fullName evidence="10">Sortilin N-terminal domain-containing protein</fullName>
    </recommendedName>
</protein>
<keyword evidence="4" id="KW-0326">Glycosidase</keyword>
<evidence type="ECO:0000256" key="1">
    <source>
        <dbReference type="ARBA" id="ARBA00022729"/>
    </source>
</evidence>
<evidence type="ECO:0000256" key="5">
    <source>
        <dbReference type="ARBA" id="ARBA00023326"/>
    </source>
</evidence>
<sequence>MKKTRFCSSKTWFLIPIFFSLLLSITFFSHRVITSASNIPPLVALTADTGDALKYQKATVLGEKSAPIGGGGYVTGISLHPQQKDLAYIKTDIGGFYRWNSIDSNWSPLTDHFSLTQSNYYGGESLALDPNDSSIVYIATGKFTADWAQPIGTIFKSTDQGATWKKLSIDLKMGGNENLRWVGERLVVNPHNSKDIFFGSRLDGLWKSSDAGATWFKVTTFPGKLEAGIGITALVFNQQVPGLLYSVVYGDGIYQSIDTGASWNKLIDSPAFAKRISVANSGDLYVTHASGVSKYVSDRWSDITPSGTRNSFNALSVDPVNVNNVLIALGETPSTTIYQSLDGGSTWIEKIRFSNSTVPWWSEFMVSQPWISAIEFDPKVSNRVWLTDWYGIWRTEDIKANPVVWTNYERGHEEIVTFTLASPPKGALLLSGVADVDGFYHNNGLDTYPSQGFGRSGPSFQDTYSIAYCQTAPLNLVRVGGNRESSVFTGASSTDGGLHWKVFESFPANIMPMRVAVSATNPNLFVTTVSEQEPLRTLDGGISWSKVLGLPNGVKGPWNWSQPLASDPVDGNAFYYYADGKVYRSTDGGNLFSIVNSALPSEGWQSLKTMPGFKGEVWISLDSQGLHRSSDSGETFSKLSNVEKAYLFAFGKPQAGSTAPALYLYGRISEMGDGIFSSLDLGKTWKRLDRSSNPVGNSPNVMEASWQEFGLVFVGTNGRGIYYGTQKG</sequence>
<evidence type="ECO:0000256" key="2">
    <source>
        <dbReference type="ARBA" id="ARBA00022801"/>
    </source>
</evidence>
<organism evidence="8 9">
    <name type="scientific">Stenomitos frigidus ULC18</name>
    <dbReference type="NCBI Taxonomy" id="2107698"/>
    <lineage>
        <taxon>Bacteria</taxon>
        <taxon>Bacillati</taxon>
        <taxon>Cyanobacteriota</taxon>
        <taxon>Cyanophyceae</taxon>
        <taxon>Leptolyngbyales</taxon>
        <taxon>Leptolyngbyaceae</taxon>
        <taxon>Stenomitos</taxon>
    </lineage>
</organism>
<evidence type="ECO:0000256" key="7">
    <source>
        <dbReference type="SAM" id="Phobius"/>
    </source>
</evidence>
<keyword evidence="7" id="KW-1133">Transmembrane helix</keyword>
<keyword evidence="7" id="KW-0472">Membrane</keyword>
<dbReference type="SUPFAM" id="SSF110296">
    <property type="entry name" value="Oligoxyloglucan reducing end-specific cellobiohydrolase"/>
    <property type="match status" value="2"/>
</dbReference>
<evidence type="ECO:0000256" key="6">
    <source>
        <dbReference type="ARBA" id="ARBA00037986"/>
    </source>
</evidence>
<evidence type="ECO:0000313" key="9">
    <source>
        <dbReference type="Proteomes" id="UP000239576"/>
    </source>
</evidence>
<dbReference type="OrthoDB" id="9757947at2"/>
<dbReference type="GO" id="GO:0016798">
    <property type="term" value="F:hydrolase activity, acting on glycosyl bonds"/>
    <property type="evidence" value="ECO:0007669"/>
    <property type="project" value="UniProtKB-KW"/>
</dbReference>
<evidence type="ECO:0008006" key="10">
    <source>
        <dbReference type="Google" id="ProtNLM"/>
    </source>
</evidence>
<dbReference type="PANTHER" id="PTHR43739:SF2">
    <property type="entry name" value="OLIGOXYLOGLUCAN-REDUCING END-SPECIFIC XYLOGLUCANASE-RELATED"/>
    <property type="match status" value="1"/>
</dbReference>
<evidence type="ECO:0000313" key="8">
    <source>
        <dbReference type="EMBL" id="PSB30592.1"/>
    </source>
</evidence>
<accession>A0A2T1ECW5</accession>
<gene>
    <name evidence="8" type="ORF">C7B82_08595</name>
</gene>
<dbReference type="GO" id="GO:0010411">
    <property type="term" value="P:xyloglucan metabolic process"/>
    <property type="evidence" value="ECO:0007669"/>
    <property type="project" value="TreeGrafter"/>
</dbReference>